<comment type="subcellular location">
    <subcellularLocation>
        <location evidence="1 8">Nucleus</location>
    </subcellularLocation>
</comment>
<dbReference type="FunFam" id="1.10.10.60:FF:000117">
    <property type="entry name" value="BEL1-like homeodomain protein 9"/>
    <property type="match status" value="1"/>
</dbReference>
<dbReference type="EMBL" id="GDJX01009618">
    <property type="protein sequence ID" value="JAT58318.1"/>
    <property type="molecule type" value="Transcribed_RNA"/>
</dbReference>
<dbReference type="SMART" id="SM00389">
    <property type="entry name" value="HOX"/>
    <property type="match status" value="1"/>
</dbReference>
<dbReference type="AlphaFoldDB" id="A0A1D1YUH1"/>
<evidence type="ECO:0000256" key="2">
    <source>
        <dbReference type="ARBA" id="ARBA00006454"/>
    </source>
</evidence>
<keyword evidence="5 8" id="KW-0371">Homeobox</keyword>
<dbReference type="Gene3D" id="1.10.10.60">
    <property type="entry name" value="Homeodomain-like"/>
    <property type="match status" value="1"/>
</dbReference>
<keyword evidence="3" id="KW-0805">Transcription regulation</keyword>
<dbReference type="SMART" id="SM00574">
    <property type="entry name" value="POX"/>
    <property type="match status" value="1"/>
</dbReference>
<name>A0A1D1YUH1_9ARAE</name>
<evidence type="ECO:0000256" key="1">
    <source>
        <dbReference type="ARBA" id="ARBA00004123"/>
    </source>
</evidence>
<feature type="region of interest" description="Disordered" evidence="9">
    <location>
        <begin position="220"/>
        <end position="240"/>
    </location>
</feature>
<organism evidence="12">
    <name type="scientific">Anthurium amnicola</name>
    <dbReference type="NCBI Taxonomy" id="1678845"/>
    <lineage>
        <taxon>Eukaryota</taxon>
        <taxon>Viridiplantae</taxon>
        <taxon>Streptophyta</taxon>
        <taxon>Embryophyta</taxon>
        <taxon>Tracheophyta</taxon>
        <taxon>Spermatophyta</taxon>
        <taxon>Magnoliopsida</taxon>
        <taxon>Liliopsida</taxon>
        <taxon>Araceae</taxon>
        <taxon>Pothoideae</taxon>
        <taxon>Potheae</taxon>
        <taxon>Anthurium</taxon>
    </lineage>
</organism>
<evidence type="ECO:0000256" key="3">
    <source>
        <dbReference type="ARBA" id="ARBA00023015"/>
    </source>
</evidence>
<gene>
    <name evidence="12" type="primary">BLH1_6</name>
    <name evidence="11" type="synonym">BLH1_2</name>
    <name evidence="12" type="ORF">g.51793</name>
    <name evidence="11" type="ORF">g.51795</name>
</gene>
<dbReference type="CDD" id="cd00086">
    <property type="entry name" value="homeodomain"/>
    <property type="match status" value="1"/>
</dbReference>
<accession>A0A1D1YUH1</accession>
<evidence type="ECO:0000256" key="4">
    <source>
        <dbReference type="ARBA" id="ARBA00023125"/>
    </source>
</evidence>
<dbReference type="InterPro" id="IPR050224">
    <property type="entry name" value="TALE_homeobox"/>
</dbReference>
<feature type="domain" description="Homeobox" evidence="10">
    <location>
        <begin position="372"/>
        <end position="435"/>
    </location>
</feature>
<keyword evidence="6" id="KW-0804">Transcription</keyword>
<comment type="similarity">
    <text evidence="2">Belongs to the TALE/BELL homeobox family.</text>
</comment>
<dbReference type="InterPro" id="IPR001356">
    <property type="entry name" value="HD"/>
</dbReference>
<feature type="DNA-binding region" description="Homeobox" evidence="8">
    <location>
        <begin position="374"/>
        <end position="436"/>
    </location>
</feature>
<dbReference type="InterPro" id="IPR006563">
    <property type="entry name" value="POX_dom"/>
</dbReference>
<evidence type="ECO:0000313" key="12">
    <source>
        <dbReference type="EMBL" id="JAT58318.1"/>
    </source>
</evidence>
<evidence type="ECO:0000256" key="8">
    <source>
        <dbReference type="PROSITE-ProRule" id="PRU00108"/>
    </source>
</evidence>
<dbReference type="GO" id="GO:0005634">
    <property type="term" value="C:nucleus"/>
    <property type="evidence" value="ECO:0007669"/>
    <property type="project" value="UniProtKB-SubCell"/>
</dbReference>
<dbReference type="Pfam" id="PF07526">
    <property type="entry name" value="POX"/>
    <property type="match status" value="1"/>
</dbReference>
<sequence length="697" mass="75880">MATFFHGGPPEIPADGLQTLYLMNPGYVGYAAAAADAPAANMFLLNQAAVSPTQHQSPGHPQLVGIPLNAQVPAASYDHGRTPSSSSVAVHHDVSAVHGVPPRIHYNLWNAAPATNPGLDMATQQLRRPTQQGLSLSLSPQQPNYGAYRQEHEMQPRVVAPAGMPPGDDIRILVSPSSGSEGTNGMPATLQSVLMGSKYLRAAQQLLDEVVNVGKGIKDESPRSARALSRPNKEPEEASCEEACSKRAAELTTAERQELQMKKAKLVTMLDEVEQRYRQYHHQMQVVVSSFEAVAGFRSATTYTSLALQTISRQFRCLKDAITGQIRATTRSLGEEDCLAGGGKGEGGSRLRLVDHHLRQQRALQQLGMMQHNAWRPQRGLPERAVSVLRAWLFEHFLHPYPKDTDKLMLAKQTGLTRSQVSNWFINARVRLWKPMVEEMYLEEIKEHEQQNNSDDNNGKHDLKEDSGAPQDGSPTRTEQTDSLLTGQDDSGGDPKQPPHMIPTSDPAGIIRMQPAYSDSDSIVQGKLKKARSDESLRMNSMPQSMNLGVDFKPEPNNREFFTKFGDGRRGVEDHGFSFSTAGAAANHGGGFGAFSIGDIGRFDADQFAPRFSGNGVSLTLGLPHCESLSLSGAQPSFLSTESIPLGRRLDVGTDAGDFCSLRNNPSVAHPSNAFQNISNIQNRKGFAAALLPDFVA</sequence>
<protein>
    <submittedName>
        <fullName evidence="12">BEL1-like homeodomain protein 1</fullName>
    </submittedName>
</protein>
<keyword evidence="4 8" id="KW-0238">DNA-binding</keyword>
<keyword evidence="7 8" id="KW-0539">Nucleus</keyword>
<evidence type="ECO:0000256" key="9">
    <source>
        <dbReference type="SAM" id="MobiDB-lite"/>
    </source>
</evidence>
<dbReference type="GO" id="GO:0003677">
    <property type="term" value="F:DNA binding"/>
    <property type="evidence" value="ECO:0007669"/>
    <property type="project" value="UniProtKB-UniRule"/>
</dbReference>
<evidence type="ECO:0000256" key="6">
    <source>
        <dbReference type="ARBA" id="ARBA00023163"/>
    </source>
</evidence>
<feature type="compositionally biased region" description="Basic and acidic residues" evidence="9">
    <location>
        <begin position="457"/>
        <end position="467"/>
    </location>
</feature>
<dbReference type="EMBL" id="GDJX01012637">
    <property type="protein sequence ID" value="JAT55299.1"/>
    <property type="molecule type" value="Transcribed_RNA"/>
</dbReference>
<dbReference type="PROSITE" id="PS50071">
    <property type="entry name" value="HOMEOBOX_2"/>
    <property type="match status" value="1"/>
</dbReference>
<evidence type="ECO:0000256" key="5">
    <source>
        <dbReference type="ARBA" id="ARBA00023155"/>
    </source>
</evidence>
<evidence type="ECO:0000313" key="11">
    <source>
        <dbReference type="EMBL" id="JAT55299.1"/>
    </source>
</evidence>
<dbReference type="InterPro" id="IPR009057">
    <property type="entry name" value="Homeodomain-like_sf"/>
</dbReference>
<reference evidence="12" key="1">
    <citation type="submission" date="2015-07" db="EMBL/GenBank/DDBJ databases">
        <title>Transcriptome Assembly of Anthurium amnicola.</title>
        <authorList>
            <person name="Suzuki J."/>
        </authorList>
    </citation>
    <scope>NUCLEOTIDE SEQUENCE</scope>
</reference>
<dbReference type="SUPFAM" id="SSF46689">
    <property type="entry name" value="Homeodomain-like"/>
    <property type="match status" value="1"/>
</dbReference>
<proteinExistence type="inferred from homology"/>
<dbReference type="PANTHER" id="PTHR11850">
    <property type="entry name" value="HOMEOBOX PROTEIN TRANSCRIPTION FACTORS"/>
    <property type="match status" value="1"/>
</dbReference>
<feature type="compositionally biased region" description="Polar residues" evidence="9">
    <location>
        <begin position="473"/>
        <end position="489"/>
    </location>
</feature>
<dbReference type="Pfam" id="PF05920">
    <property type="entry name" value="Homeobox_KN"/>
    <property type="match status" value="1"/>
</dbReference>
<dbReference type="InterPro" id="IPR008422">
    <property type="entry name" value="KN_HD"/>
</dbReference>
<dbReference type="GO" id="GO:0006355">
    <property type="term" value="P:regulation of DNA-templated transcription"/>
    <property type="evidence" value="ECO:0007669"/>
    <property type="project" value="InterPro"/>
</dbReference>
<evidence type="ECO:0000259" key="10">
    <source>
        <dbReference type="PROSITE" id="PS50071"/>
    </source>
</evidence>
<evidence type="ECO:0000256" key="7">
    <source>
        <dbReference type="ARBA" id="ARBA00023242"/>
    </source>
</evidence>
<feature type="region of interest" description="Disordered" evidence="9">
    <location>
        <begin position="447"/>
        <end position="523"/>
    </location>
</feature>